<keyword evidence="1 2" id="KW-0812">Transmembrane</keyword>
<keyword evidence="1" id="KW-0479">Metal-binding</keyword>
<dbReference type="SUPFAM" id="SSF101307">
    <property type="entry name" value="YutG-like"/>
    <property type="match status" value="1"/>
</dbReference>
<dbReference type="GeneID" id="93427365"/>
<evidence type="ECO:0000256" key="2">
    <source>
        <dbReference type="SAM" id="Phobius"/>
    </source>
</evidence>
<dbReference type="UniPathway" id="UPA00084">
    <property type="reaction ID" value="UER00504"/>
</dbReference>
<dbReference type="PANTHER" id="PTHR36305">
    <property type="entry name" value="PHOSPHATIDYLGLYCEROPHOSPHATASE A"/>
    <property type="match status" value="1"/>
</dbReference>
<keyword evidence="1" id="KW-0443">Lipid metabolism</keyword>
<dbReference type="eggNOG" id="COG1267">
    <property type="taxonomic scope" value="Bacteria"/>
</dbReference>
<evidence type="ECO:0000259" key="3">
    <source>
        <dbReference type="Pfam" id="PF04608"/>
    </source>
</evidence>
<dbReference type="Proteomes" id="UP000029629">
    <property type="component" value="Unassembled WGS sequence"/>
</dbReference>
<comment type="catalytic activity">
    <reaction evidence="1">
        <text>a 1,2-diacyl-sn-glycero-3-phospho-(1'-sn-glycero-3'-phosphate) + H2O = a 1,2-diacyl-sn-glycero-3-phospho-(1'-sn-glycerol) + phosphate</text>
        <dbReference type="Rhea" id="RHEA:33751"/>
        <dbReference type="ChEBI" id="CHEBI:15377"/>
        <dbReference type="ChEBI" id="CHEBI:43474"/>
        <dbReference type="ChEBI" id="CHEBI:60110"/>
        <dbReference type="ChEBI" id="CHEBI:64716"/>
        <dbReference type="EC" id="3.1.3.27"/>
    </reaction>
</comment>
<dbReference type="GO" id="GO:0008962">
    <property type="term" value="F:phosphatidylglycerophosphatase activity"/>
    <property type="evidence" value="ECO:0007669"/>
    <property type="project" value="UniProtKB-EC"/>
</dbReference>
<comment type="pathway">
    <text evidence="1">Phospholipid metabolism; phosphatidylglycerol biosynthesis; phosphatidylglycerol from CDP-diacylglycerol: step 2/2.</text>
</comment>
<evidence type="ECO:0000313" key="4">
    <source>
        <dbReference type="EMBL" id="KGF31542.1"/>
    </source>
</evidence>
<protein>
    <recommendedName>
        <fullName evidence="1">Phosphatidylglycerophosphatase A</fullName>
        <ecNumber evidence="1">3.1.3.27</ecNumber>
    </recommendedName>
    <alternativeName>
        <fullName evidence="1">Phosphatidylglycerolphosphate phosphatase A</fullName>
    </alternativeName>
</protein>
<keyword evidence="1" id="KW-0595">Phospholipid degradation</keyword>
<dbReference type="InterPro" id="IPR007686">
    <property type="entry name" value="YutG/PgpA"/>
</dbReference>
<dbReference type="InterPro" id="IPR026037">
    <property type="entry name" value="PgpA"/>
</dbReference>
<keyword evidence="1" id="KW-0378">Hydrolase</keyword>
<accession>A0A096ALJ4</accession>
<evidence type="ECO:0000313" key="5">
    <source>
        <dbReference type="Proteomes" id="UP000029629"/>
    </source>
</evidence>
<dbReference type="GO" id="GO:0005886">
    <property type="term" value="C:plasma membrane"/>
    <property type="evidence" value="ECO:0007669"/>
    <property type="project" value="UniProtKB-SubCell"/>
</dbReference>
<feature type="transmembrane region" description="Helical" evidence="2">
    <location>
        <begin position="26"/>
        <end position="51"/>
    </location>
</feature>
<dbReference type="AlphaFoldDB" id="A0A096ALJ4"/>
<keyword evidence="1" id="KW-0460">Magnesium</keyword>
<proteinExistence type="predicted"/>
<feature type="transmembrane region" description="Helical" evidence="2">
    <location>
        <begin position="156"/>
        <end position="177"/>
    </location>
</feature>
<feature type="transmembrane region" description="Helical" evidence="2">
    <location>
        <begin position="63"/>
        <end position="80"/>
    </location>
</feature>
<keyword evidence="1" id="KW-0997">Cell inner membrane</keyword>
<dbReference type="PIRSF" id="PIRSF006162">
    <property type="entry name" value="PgpA"/>
    <property type="match status" value="1"/>
</dbReference>
<dbReference type="InterPro" id="IPR036681">
    <property type="entry name" value="PgpA-like_sf"/>
</dbReference>
<keyword evidence="5" id="KW-1185">Reference proteome</keyword>
<feature type="transmembrane region" description="Helical" evidence="2">
    <location>
        <begin position="101"/>
        <end position="126"/>
    </location>
</feature>
<dbReference type="Pfam" id="PF04608">
    <property type="entry name" value="PgpA"/>
    <property type="match status" value="1"/>
</dbReference>
<comment type="subcellular location">
    <subcellularLocation>
        <location evidence="1">Cell inner membrane</location>
        <topology evidence="1">Multi-pass membrane protein</topology>
    </subcellularLocation>
</comment>
<reference evidence="4 5" key="1">
    <citation type="submission" date="2014-07" db="EMBL/GenBank/DDBJ databases">
        <authorList>
            <person name="McCorrison J."/>
            <person name="Sanka R."/>
            <person name="Torralba M."/>
            <person name="Gillis M."/>
            <person name="Haft D.H."/>
            <person name="Methe B."/>
            <person name="Sutton G."/>
            <person name="Nelson K.E."/>
        </authorList>
    </citation>
    <scope>NUCLEOTIDE SEQUENCE [LARGE SCALE GENOMIC DNA]</scope>
    <source>
        <strain evidence="4 5">DNF00040</strain>
    </source>
</reference>
<keyword evidence="1 2" id="KW-0472">Membrane</keyword>
<comment type="function">
    <text evidence="1">Lipid phosphatase which dephosphorylates phosphatidylglycerophosphate (PGP) to phosphatidylglycerol (PG).</text>
</comment>
<keyword evidence="2" id="KW-1133">Transmembrane helix</keyword>
<organism evidence="4 5">
    <name type="scientific">Oligella urethralis DNF00040</name>
    <dbReference type="NCBI Taxonomy" id="1401065"/>
    <lineage>
        <taxon>Bacteria</taxon>
        <taxon>Pseudomonadati</taxon>
        <taxon>Pseudomonadota</taxon>
        <taxon>Betaproteobacteria</taxon>
        <taxon>Burkholderiales</taxon>
        <taxon>Alcaligenaceae</taxon>
        <taxon>Oligella</taxon>
    </lineage>
</organism>
<feature type="domain" description="YutG/PgpA" evidence="3">
    <location>
        <begin position="27"/>
        <end position="168"/>
    </location>
</feature>
<comment type="cofactor">
    <cofactor evidence="1">
        <name>Mg(2+)</name>
        <dbReference type="ChEBI" id="CHEBI:18420"/>
    </cofactor>
</comment>
<comment type="caution">
    <text evidence="4">The sequence shown here is derived from an EMBL/GenBank/DDBJ whole genome shotgun (WGS) entry which is preliminary data.</text>
</comment>
<dbReference type="EMBL" id="JRNI01000013">
    <property type="protein sequence ID" value="KGF31542.1"/>
    <property type="molecule type" value="Genomic_DNA"/>
</dbReference>
<gene>
    <name evidence="4" type="ORF">HMPREF2130_03340</name>
</gene>
<dbReference type="OrthoDB" id="9804091at2"/>
<evidence type="ECO:0000256" key="1">
    <source>
        <dbReference type="PIRNR" id="PIRNR006162"/>
    </source>
</evidence>
<dbReference type="GO" id="GO:0006655">
    <property type="term" value="P:phosphatidylglycerol biosynthetic process"/>
    <property type="evidence" value="ECO:0007669"/>
    <property type="project" value="UniProtKB-UniPathway"/>
</dbReference>
<dbReference type="EC" id="3.1.3.27" evidence="1"/>
<keyword evidence="1" id="KW-0442">Lipid degradation</keyword>
<sequence length="178" mass="20273">MNDQSISPDKAIQPSLSWIFKSPHRFLAFGFGSGLIRPAPGTWGTVLALFLWLPLSHVLSNDWLMGGFLLLCFLYGIYCTQKVCAELGVVDHSGIVWDEWVAFWLVLFITTPIADSPSWYLIYFVLFRVFDILKPWPIKYFDERLQNGFGVMWDDIVASLYVLFSVAVIVRLMGVIIG</sequence>
<dbReference type="PANTHER" id="PTHR36305:SF1">
    <property type="entry name" value="PHOSPHATIDYLGLYCEROPHOSPHATASE A"/>
    <property type="match status" value="1"/>
</dbReference>
<dbReference type="RefSeq" id="WP_018025829.1">
    <property type="nucleotide sequence ID" value="NZ_JRNI01000013.1"/>
</dbReference>
<keyword evidence="1" id="KW-1003">Cell membrane</keyword>
<name>A0A096ALJ4_9BURK</name>
<dbReference type="GO" id="GO:0009395">
    <property type="term" value="P:phospholipid catabolic process"/>
    <property type="evidence" value="ECO:0007669"/>
    <property type="project" value="UniProtKB-KW"/>
</dbReference>
<dbReference type="GO" id="GO:0046872">
    <property type="term" value="F:metal ion binding"/>
    <property type="evidence" value="ECO:0007669"/>
    <property type="project" value="UniProtKB-KW"/>
</dbReference>
<keyword evidence="1" id="KW-1208">Phospholipid metabolism</keyword>
<dbReference type="CDD" id="cd06971">
    <property type="entry name" value="PgpA"/>
    <property type="match status" value="1"/>
</dbReference>